<dbReference type="Proteomes" id="UP001348265">
    <property type="component" value="Unassembled WGS sequence"/>
</dbReference>
<feature type="region of interest" description="Disordered" evidence="1">
    <location>
        <begin position="1"/>
        <end position="20"/>
    </location>
</feature>
<comment type="caution">
    <text evidence="2">The sequence shown here is derived from an EMBL/GenBank/DDBJ whole genome shotgun (WGS) entry which is preliminary data.</text>
</comment>
<reference evidence="2 3" key="1">
    <citation type="submission" date="2023-08" db="EMBL/GenBank/DDBJ databases">
        <authorList>
            <person name="Sharma P."/>
            <person name="Verma V."/>
            <person name="Mohan M.K."/>
            <person name="Dubey A.K."/>
        </authorList>
    </citation>
    <scope>NUCLEOTIDE SEQUENCE [LARGE SCALE GENOMIC DNA]</scope>
    <source>
        <strain evidence="2 3">ADP4</strain>
    </source>
</reference>
<feature type="compositionally biased region" description="Polar residues" evidence="1">
    <location>
        <begin position="1"/>
        <end position="11"/>
    </location>
</feature>
<name>A0ABU7WWK8_9ACTN</name>
<evidence type="ECO:0000313" key="3">
    <source>
        <dbReference type="Proteomes" id="UP001348265"/>
    </source>
</evidence>
<evidence type="ECO:0000256" key="1">
    <source>
        <dbReference type="SAM" id="MobiDB-lite"/>
    </source>
</evidence>
<dbReference type="EMBL" id="JAVFKM010000008">
    <property type="protein sequence ID" value="MEF3115058.1"/>
    <property type="molecule type" value="Genomic_DNA"/>
</dbReference>
<accession>A0ABU7WWK8</accession>
<dbReference type="RefSeq" id="WP_331787342.1">
    <property type="nucleotide sequence ID" value="NZ_JAVFKM010000008.1"/>
</dbReference>
<evidence type="ECO:0000313" key="2">
    <source>
        <dbReference type="EMBL" id="MEF3115058.1"/>
    </source>
</evidence>
<proteinExistence type="predicted"/>
<organism evidence="2 3">
    <name type="scientific">Streptomyces chrestomyceticus</name>
    <dbReference type="NCBI Taxonomy" id="68185"/>
    <lineage>
        <taxon>Bacteria</taxon>
        <taxon>Bacillati</taxon>
        <taxon>Actinomycetota</taxon>
        <taxon>Actinomycetes</taxon>
        <taxon>Kitasatosporales</taxon>
        <taxon>Streptomycetaceae</taxon>
        <taxon>Streptomyces</taxon>
    </lineage>
</organism>
<protein>
    <submittedName>
        <fullName evidence="2">Uncharacterized protein</fullName>
    </submittedName>
</protein>
<sequence>MDTSFVVTGTTKEAARDDGALREAETSLAADGDGWTVTLPREALVACGRKPGAPA</sequence>
<keyword evidence="3" id="KW-1185">Reference proteome</keyword>
<gene>
    <name evidence="2" type="ORF">RB636_17965</name>
</gene>